<name>A0A6N2TCX2_9BACT</name>
<proteinExistence type="predicted"/>
<accession>A0A6N2TCX2</accession>
<protein>
    <submittedName>
        <fullName evidence="1">Uncharacterized protein</fullName>
    </submittedName>
</protein>
<dbReference type="AlphaFoldDB" id="A0A6N2TCX2"/>
<dbReference type="EMBL" id="CACRSS010000008">
    <property type="protein sequence ID" value="VYT03518.1"/>
    <property type="molecule type" value="Genomic_DNA"/>
</dbReference>
<organism evidence="1">
    <name type="scientific">Akkermansia muciniphila</name>
    <dbReference type="NCBI Taxonomy" id="239935"/>
    <lineage>
        <taxon>Bacteria</taxon>
        <taxon>Pseudomonadati</taxon>
        <taxon>Verrucomicrobiota</taxon>
        <taxon>Verrucomicrobiia</taxon>
        <taxon>Verrucomicrobiales</taxon>
        <taxon>Akkermansiaceae</taxon>
        <taxon>Akkermansia</taxon>
    </lineage>
</organism>
<gene>
    <name evidence="1" type="ORF">AMLFYP55_02567</name>
</gene>
<evidence type="ECO:0000313" key="1">
    <source>
        <dbReference type="EMBL" id="VYT03518.1"/>
    </source>
</evidence>
<sequence length="90" mass="10231">MSFLTVDMSFPELDAIMEERLRGSKSGPGVSHVERITVRASVLSSEACGIRLMRAFWFSPVTHHAMYLRELAFFFSPMVLEESSTRTMRA</sequence>
<reference evidence="1" key="1">
    <citation type="submission" date="2019-11" db="EMBL/GenBank/DDBJ databases">
        <authorList>
            <person name="Feng L."/>
        </authorList>
    </citation>
    <scope>NUCLEOTIDE SEQUENCE</scope>
    <source>
        <strain evidence="1">AMuciniphilaLFYP55</strain>
    </source>
</reference>